<dbReference type="NCBIfam" id="TIGR00309">
    <property type="entry name" value="V_ATPase_subD"/>
    <property type="match status" value="1"/>
</dbReference>
<dbReference type="KEGG" id="tped:TPE_0482"/>
<dbReference type="GeneID" id="301089176"/>
<dbReference type="Pfam" id="PF01813">
    <property type="entry name" value="ATP-synt_D"/>
    <property type="match status" value="1"/>
</dbReference>
<keyword evidence="4" id="KW-0375">Hydrogen ion transport</keyword>
<evidence type="ECO:0000256" key="3">
    <source>
        <dbReference type="ARBA" id="ARBA00023065"/>
    </source>
</evidence>
<dbReference type="Proteomes" id="UP000015620">
    <property type="component" value="Chromosome"/>
</dbReference>
<dbReference type="PANTHER" id="PTHR11671">
    <property type="entry name" value="V-TYPE ATP SYNTHASE SUBUNIT D"/>
    <property type="match status" value="1"/>
</dbReference>
<dbReference type="OrthoDB" id="9781718at2"/>
<dbReference type="STRING" id="1291379.TPE_0482"/>
<comment type="function">
    <text evidence="4">Produces ATP from ADP in the presence of a proton gradient across the membrane.</text>
</comment>
<name>S5ZY78_9SPIR</name>
<evidence type="ECO:0000313" key="5">
    <source>
        <dbReference type="EMBL" id="AGT42978.1"/>
    </source>
</evidence>
<protein>
    <recommendedName>
        <fullName evidence="4">V-type ATP synthase subunit D</fullName>
    </recommendedName>
    <alternativeName>
        <fullName evidence="4">V-ATPase subunit D</fullName>
    </alternativeName>
</protein>
<dbReference type="HOGENOM" id="CLU_069688_2_0_12"/>
<dbReference type="GO" id="GO:0046933">
    <property type="term" value="F:proton-transporting ATP synthase activity, rotational mechanism"/>
    <property type="evidence" value="ECO:0007669"/>
    <property type="project" value="UniProtKB-UniRule"/>
</dbReference>
<keyword evidence="2 4" id="KW-0813">Transport</keyword>
<proteinExistence type="inferred from homology"/>
<evidence type="ECO:0000256" key="4">
    <source>
        <dbReference type="HAMAP-Rule" id="MF_00271"/>
    </source>
</evidence>
<dbReference type="EMBL" id="CP004120">
    <property type="protein sequence ID" value="AGT42978.1"/>
    <property type="molecule type" value="Genomic_DNA"/>
</dbReference>
<dbReference type="Gene3D" id="1.10.287.3240">
    <property type="match status" value="1"/>
</dbReference>
<organism evidence="5 6">
    <name type="scientific">Treponema pedis str. T A4</name>
    <dbReference type="NCBI Taxonomy" id="1291379"/>
    <lineage>
        <taxon>Bacteria</taxon>
        <taxon>Pseudomonadati</taxon>
        <taxon>Spirochaetota</taxon>
        <taxon>Spirochaetia</taxon>
        <taxon>Spirochaetales</taxon>
        <taxon>Treponemataceae</taxon>
        <taxon>Treponema</taxon>
    </lineage>
</organism>
<dbReference type="RefSeq" id="WP_020964278.1">
    <property type="nucleotide sequence ID" value="NC_022097.1"/>
</dbReference>
<dbReference type="AlphaFoldDB" id="S5ZY78"/>
<dbReference type="GO" id="GO:0042777">
    <property type="term" value="P:proton motive force-driven plasma membrane ATP synthesis"/>
    <property type="evidence" value="ECO:0007669"/>
    <property type="project" value="UniProtKB-UniRule"/>
</dbReference>
<sequence>MAKLNIAPTKSNLLSLTEQLRAAKDGYDLLEQKREILVMELMKMLDKVKILEKEINKQISVAYPALRRMFIAVGRNETERLAKTLNYEFRFTEKTVTAAGIRFASISAELPKRTLAYSYLDSFADCDKVMIDFFKLLDLLTEMASIRTIVWRLAGEVKKTQRRVNALDKQVIPQTSETKIYIESVLEERERENVFVLKALKSKAGKTV</sequence>
<evidence type="ECO:0000256" key="1">
    <source>
        <dbReference type="ARBA" id="ARBA00005850"/>
    </source>
</evidence>
<keyword evidence="4" id="KW-0066">ATP synthesis</keyword>
<keyword evidence="3 4" id="KW-0406">Ion transport</keyword>
<comment type="similarity">
    <text evidence="1 4">Belongs to the V-ATPase D subunit family.</text>
</comment>
<dbReference type="HAMAP" id="MF_00271">
    <property type="entry name" value="ATP_synth_D_arch"/>
    <property type="match status" value="1"/>
</dbReference>
<evidence type="ECO:0000313" key="6">
    <source>
        <dbReference type="Proteomes" id="UP000015620"/>
    </source>
</evidence>
<evidence type="ECO:0000256" key="2">
    <source>
        <dbReference type="ARBA" id="ARBA00022448"/>
    </source>
</evidence>
<keyword evidence="6" id="KW-1185">Reference proteome</keyword>
<accession>S5ZY78</accession>
<dbReference type="GO" id="GO:0005524">
    <property type="term" value="F:ATP binding"/>
    <property type="evidence" value="ECO:0007669"/>
    <property type="project" value="UniProtKB-UniRule"/>
</dbReference>
<dbReference type="PATRIC" id="fig|1291379.3.peg.483"/>
<dbReference type="GO" id="GO:0046961">
    <property type="term" value="F:proton-transporting ATPase activity, rotational mechanism"/>
    <property type="evidence" value="ECO:0007669"/>
    <property type="project" value="InterPro"/>
</dbReference>
<reference evidence="5 6" key="1">
    <citation type="journal article" date="2013" name="PLoS ONE">
        <title>Genome-Wide Relatedness of Treponema pedis, from Gingiva and Necrotic Skin Lesions of Pigs, with the Human Oral Pathogen Treponema denticola.</title>
        <authorList>
            <person name="Svartstrom O."/>
            <person name="Mushtaq M."/>
            <person name="Pringle M."/>
            <person name="Segerman B."/>
        </authorList>
    </citation>
    <scope>NUCLEOTIDE SEQUENCE [LARGE SCALE GENOMIC DNA]</scope>
    <source>
        <strain evidence="5">T A4</strain>
    </source>
</reference>
<gene>
    <name evidence="4" type="primary">atpD</name>
    <name evidence="5" type="ORF">TPE_0482</name>
</gene>
<dbReference type="InterPro" id="IPR002699">
    <property type="entry name" value="V_ATPase_D"/>
</dbReference>